<sequence>MAVRRTRLTLTLALAGALVIAPLLSGCIGNPLEGGIEQVIKDQTGEDVDLNIDGGVPEGFPAEVVLIDGTASGLGSTVEGKQGWVVTVEAANALDAAKEKLVAAGFTVDNDLSTDGGGIVQLSNGTYTVGLLGSADGVVYTVTPQ</sequence>
<protein>
    <submittedName>
        <fullName evidence="1">Uncharacterized protein</fullName>
    </submittedName>
</protein>
<dbReference type="RefSeq" id="WP_100344832.1">
    <property type="nucleotide sequence ID" value="NZ_PGFB01000003.1"/>
</dbReference>
<proteinExistence type="predicted"/>
<evidence type="ECO:0000313" key="1">
    <source>
        <dbReference type="EMBL" id="PJJ62252.1"/>
    </source>
</evidence>
<comment type="caution">
    <text evidence="1">The sequence shown here is derived from an EMBL/GenBank/DDBJ whole genome shotgun (WGS) entry which is preliminary data.</text>
</comment>
<reference evidence="1 2" key="1">
    <citation type="submission" date="2017-11" db="EMBL/GenBank/DDBJ databases">
        <title>Genomic Encyclopedia of Archaeal and Bacterial Type Strains, Phase II (KMG-II): From Individual Species to Whole Genera.</title>
        <authorList>
            <person name="Goeker M."/>
        </authorList>
    </citation>
    <scope>NUCLEOTIDE SEQUENCE [LARGE SCALE GENOMIC DNA]</scope>
    <source>
        <strain evidence="1 2">DSM 25625</strain>
    </source>
</reference>
<dbReference type="EMBL" id="PGFB01000003">
    <property type="protein sequence ID" value="PJJ62252.1"/>
    <property type="molecule type" value="Genomic_DNA"/>
</dbReference>
<dbReference type="AlphaFoldDB" id="A0A2M9BWC8"/>
<accession>A0A2M9BWC8</accession>
<dbReference type="Proteomes" id="UP000230161">
    <property type="component" value="Unassembled WGS sequence"/>
</dbReference>
<dbReference type="OrthoDB" id="5126245at2"/>
<organism evidence="1 2">
    <name type="scientific">Compostimonas suwonensis</name>
    <dbReference type="NCBI Taxonomy" id="1048394"/>
    <lineage>
        <taxon>Bacteria</taxon>
        <taxon>Bacillati</taxon>
        <taxon>Actinomycetota</taxon>
        <taxon>Actinomycetes</taxon>
        <taxon>Micrococcales</taxon>
        <taxon>Microbacteriaceae</taxon>
        <taxon>Compostimonas</taxon>
    </lineage>
</organism>
<evidence type="ECO:0000313" key="2">
    <source>
        <dbReference type="Proteomes" id="UP000230161"/>
    </source>
</evidence>
<dbReference type="PROSITE" id="PS51257">
    <property type="entry name" value="PROKAR_LIPOPROTEIN"/>
    <property type="match status" value="1"/>
</dbReference>
<gene>
    <name evidence="1" type="ORF">CLV54_2049</name>
</gene>
<keyword evidence="2" id="KW-1185">Reference proteome</keyword>
<name>A0A2M9BWC8_9MICO</name>